<dbReference type="EMBL" id="JAGMVJ010000013">
    <property type="protein sequence ID" value="KAH7083791.1"/>
    <property type="molecule type" value="Genomic_DNA"/>
</dbReference>
<name>A0A8K0R293_9PLEO</name>
<comment type="catalytic activity">
    <reaction evidence="8">
        <text>L-seryl-[protein] + ATP = O-phospho-L-seryl-[protein] + ADP + H(+)</text>
        <dbReference type="Rhea" id="RHEA:17989"/>
        <dbReference type="Rhea" id="RHEA-COMP:9863"/>
        <dbReference type="Rhea" id="RHEA-COMP:11604"/>
        <dbReference type="ChEBI" id="CHEBI:15378"/>
        <dbReference type="ChEBI" id="CHEBI:29999"/>
        <dbReference type="ChEBI" id="CHEBI:30616"/>
        <dbReference type="ChEBI" id="CHEBI:83421"/>
        <dbReference type="ChEBI" id="CHEBI:456216"/>
        <dbReference type="EC" id="2.7.11.1"/>
    </reaction>
</comment>
<evidence type="ECO:0000256" key="5">
    <source>
        <dbReference type="ARBA" id="ARBA00022777"/>
    </source>
</evidence>
<accession>A0A8K0R293</accession>
<dbReference type="GO" id="GO:0004674">
    <property type="term" value="F:protein serine/threonine kinase activity"/>
    <property type="evidence" value="ECO:0007669"/>
    <property type="project" value="UniProtKB-KW"/>
</dbReference>
<dbReference type="EC" id="2.7.11.1" evidence="1"/>
<comment type="caution">
    <text evidence="11">The sequence shown here is derived from an EMBL/GenBank/DDBJ whole genome shotgun (WGS) entry which is preliminary data.</text>
</comment>
<dbReference type="Pfam" id="PF00069">
    <property type="entry name" value="Pkinase"/>
    <property type="match status" value="2"/>
</dbReference>
<organism evidence="11 12">
    <name type="scientific">Paraphoma chrysanthemicola</name>
    <dbReference type="NCBI Taxonomy" id="798071"/>
    <lineage>
        <taxon>Eukaryota</taxon>
        <taxon>Fungi</taxon>
        <taxon>Dikarya</taxon>
        <taxon>Ascomycota</taxon>
        <taxon>Pezizomycotina</taxon>
        <taxon>Dothideomycetes</taxon>
        <taxon>Pleosporomycetidae</taxon>
        <taxon>Pleosporales</taxon>
        <taxon>Pleosporineae</taxon>
        <taxon>Phaeosphaeriaceae</taxon>
        <taxon>Paraphoma</taxon>
    </lineage>
</organism>
<feature type="domain" description="Protein kinase" evidence="10">
    <location>
        <begin position="55"/>
        <end position="429"/>
    </location>
</feature>
<dbReference type="Gene3D" id="3.30.200.20">
    <property type="entry name" value="Phosphorylase Kinase, domain 1"/>
    <property type="match status" value="1"/>
</dbReference>
<dbReference type="OrthoDB" id="5979581at2759"/>
<evidence type="ECO:0000313" key="12">
    <source>
        <dbReference type="Proteomes" id="UP000813461"/>
    </source>
</evidence>
<feature type="binding site" evidence="9">
    <location>
        <position position="89"/>
    </location>
    <ligand>
        <name>ATP</name>
        <dbReference type="ChEBI" id="CHEBI:30616"/>
    </ligand>
</feature>
<evidence type="ECO:0000256" key="8">
    <source>
        <dbReference type="ARBA" id="ARBA00048679"/>
    </source>
</evidence>
<keyword evidence="2" id="KW-0723">Serine/threonine-protein kinase</keyword>
<dbReference type="PROSITE" id="PS00107">
    <property type="entry name" value="PROTEIN_KINASE_ATP"/>
    <property type="match status" value="1"/>
</dbReference>
<dbReference type="PANTHER" id="PTHR47634:SF9">
    <property type="entry name" value="PROTEIN KINASE DOMAIN-CONTAINING PROTEIN-RELATED"/>
    <property type="match status" value="1"/>
</dbReference>
<keyword evidence="6 9" id="KW-0067">ATP-binding</keyword>
<evidence type="ECO:0000313" key="11">
    <source>
        <dbReference type="EMBL" id="KAH7083791.1"/>
    </source>
</evidence>
<dbReference type="PROSITE" id="PS50011">
    <property type="entry name" value="PROTEIN_KINASE_DOM"/>
    <property type="match status" value="1"/>
</dbReference>
<evidence type="ECO:0000256" key="4">
    <source>
        <dbReference type="ARBA" id="ARBA00022741"/>
    </source>
</evidence>
<proteinExistence type="predicted"/>
<evidence type="ECO:0000256" key="3">
    <source>
        <dbReference type="ARBA" id="ARBA00022679"/>
    </source>
</evidence>
<comment type="catalytic activity">
    <reaction evidence="7">
        <text>L-threonyl-[protein] + ATP = O-phospho-L-threonyl-[protein] + ADP + H(+)</text>
        <dbReference type="Rhea" id="RHEA:46608"/>
        <dbReference type="Rhea" id="RHEA-COMP:11060"/>
        <dbReference type="Rhea" id="RHEA-COMP:11605"/>
        <dbReference type="ChEBI" id="CHEBI:15378"/>
        <dbReference type="ChEBI" id="CHEBI:30013"/>
        <dbReference type="ChEBI" id="CHEBI:30616"/>
        <dbReference type="ChEBI" id="CHEBI:61977"/>
        <dbReference type="ChEBI" id="CHEBI:456216"/>
        <dbReference type="EC" id="2.7.11.1"/>
    </reaction>
</comment>
<evidence type="ECO:0000256" key="1">
    <source>
        <dbReference type="ARBA" id="ARBA00012513"/>
    </source>
</evidence>
<dbReference type="SUPFAM" id="SSF56112">
    <property type="entry name" value="Protein kinase-like (PK-like)"/>
    <property type="match status" value="1"/>
</dbReference>
<evidence type="ECO:0000256" key="6">
    <source>
        <dbReference type="ARBA" id="ARBA00022840"/>
    </source>
</evidence>
<dbReference type="GO" id="GO:0000245">
    <property type="term" value="P:spliceosomal complex assembly"/>
    <property type="evidence" value="ECO:0007669"/>
    <property type="project" value="TreeGrafter"/>
</dbReference>
<dbReference type="GO" id="GO:0005634">
    <property type="term" value="C:nucleus"/>
    <property type="evidence" value="ECO:0007669"/>
    <property type="project" value="TreeGrafter"/>
</dbReference>
<dbReference type="InterPro" id="IPR017441">
    <property type="entry name" value="Protein_kinase_ATP_BS"/>
</dbReference>
<dbReference type="InterPro" id="IPR051334">
    <property type="entry name" value="SRPK"/>
</dbReference>
<reference evidence="11" key="1">
    <citation type="journal article" date="2021" name="Nat. Commun.">
        <title>Genetic determinants of endophytism in the Arabidopsis root mycobiome.</title>
        <authorList>
            <person name="Mesny F."/>
            <person name="Miyauchi S."/>
            <person name="Thiergart T."/>
            <person name="Pickel B."/>
            <person name="Atanasova L."/>
            <person name="Karlsson M."/>
            <person name="Huettel B."/>
            <person name="Barry K.W."/>
            <person name="Haridas S."/>
            <person name="Chen C."/>
            <person name="Bauer D."/>
            <person name="Andreopoulos W."/>
            <person name="Pangilinan J."/>
            <person name="LaButti K."/>
            <person name="Riley R."/>
            <person name="Lipzen A."/>
            <person name="Clum A."/>
            <person name="Drula E."/>
            <person name="Henrissat B."/>
            <person name="Kohler A."/>
            <person name="Grigoriev I.V."/>
            <person name="Martin F.M."/>
            <person name="Hacquard S."/>
        </authorList>
    </citation>
    <scope>NUCLEOTIDE SEQUENCE</scope>
    <source>
        <strain evidence="11">MPI-SDFR-AT-0120</strain>
    </source>
</reference>
<evidence type="ECO:0000259" key="10">
    <source>
        <dbReference type="PROSITE" id="PS50011"/>
    </source>
</evidence>
<dbReference type="SMART" id="SM00220">
    <property type="entry name" value="S_TKc"/>
    <property type="match status" value="1"/>
</dbReference>
<evidence type="ECO:0000256" key="9">
    <source>
        <dbReference type="PROSITE-ProRule" id="PRU10141"/>
    </source>
</evidence>
<keyword evidence="12" id="KW-1185">Reference proteome</keyword>
<dbReference type="Gene3D" id="1.10.510.10">
    <property type="entry name" value="Transferase(Phosphotransferase) domain 1"/>
    <property type="match status" value="1"/>
</dbReference>
<dbReference type="GO" id="GO:0005524">
    <property type="term" value="F:ATP binding"/>
    <property type="evidence" value="ECO:0007669"/>
    <property type="project" value="UniProtKB-UniRule"/>
</dbReference>
<dbReference type="InterPro" id="IPR011009">
    <property type="entry name" value="Kinase-like_dom_sf"/>
</dbReference>
<dbReference type="PANTHER" id="PTHR47634">
    <property type="entry name" value="PROTEIN KINASE DOMAIN-CONTAINING PROTEIN-RELATED"/>
    <property type="match status" value="1"/>
</dbReference>
<dbReference type="AlphaFoldDB" id="A0A8K0R293"/>
<dbReference type="GO" id="GO:0050684">
    <property type="term" value="P:regulation of mRNA processing"/>
    <property type="evidence" value="ECO:0007669"/>
    <property type="project" value="TreeGrafter"/>
</dbReference>
<sequence>MTSESPPSTPPAEIGTEPDFWRFEDTGAPCEWAEEYRPGGYYPVNLGDTFCDGKYRVIRKLGYGSYSTVWLAVRSGTPRFVALKILIAKAKCPDLEIEIAAQLYNAAPDDNGSRHITTLLDHFVHQGPNGRHQCLVLELMGADAATLVEQLPENKPKMYGKVERYPKWLAKKILLHTLRGLTFLHRNGIVHGDLQPGNLLLSMADLNYMEENAFAQDVTETAVPLQRIDGKVDRWAPRHLYPAQPLHENIRLDAKLMVKLSEFGSAFRTSQPPTKAVTPIALRAPEIILKQPIGPGIDIWCFGCLMFEFLTGRTLFAVGVYGNDQKDRDDADDDHLIQFIDIIRPLPDSVMAAWSRAHNWYDDEGQRLQPYSDEEPFIHGSLQDMFARNKLPEIYEVEENVLVALMGSILEYDPKQRPGAEQLLMHPWFSKTD</sequence>
<evidence type="ECO:0000256" key="7">
    <source>
        <dbReference type="ARBA" id="ARBA00047899"/>
    </source>
</evidence>
<keyword evidence="5 11" id="KW-0418">Kinase</keyword>
<dbReference type="Proteomes" id="UP000813461">
    <property type="component" value="Unassembled WGS sequence"/>
</dbReference>
<protein>
    <recommendedName>
        <fullName evidence="1">non-specific serine/threonine protein kinase</fullName>
        <ecNumber evidence="1">2.7.11.1</ecNumber>
    </recommendedName>
</protein>
<keyword evidence="3" id="KW-0808">Transferase</keyword>
<keyword evidence="4 9" id="KW-0547">Nucleotide-binding</keyword>
<dbReference type="GO" id="GO:0005737">
    <property type="term" value="C:cytoplasm"/>
    <property type="evidence" value="ECO:0007669"/>
    <property type="project" value="TreeGrafter"/>
</dbReference>
<evidence type="ECO:0000256" key="2">
    <source>
        <dbReference type="ARBA" id="ARBA00022527"/>
    </source>
</evidence>
<gene>
    <name evidence="11" type="ORF">FB567DRAFT_446612</name>
</gene>
<dbReference type="InterPro" id="IPR000719">
    <property type="entry name" value="Prot_kinase_dom"/>
</dbReference>